<accession>A0A1I8JBP1</accession>
<dbReference type="WBParaSite" id="maker-uti_cns_0046511-snap-gene-0.2-mRNA-1">
    <property type="protein sequence ID" value="maker-uti_cns_0046511-snap-gene-0.2-mRNA-1"/>
    <property type="gene ID" value="maker-uti_cns_0046511-snap-gene-0.2"/>
</dbReference>
<dbReference type="Proteomes" id="UP000095280">
    <property type="component" value="Unplaced"/>
</dbReference>
<keyword evidence="2 5" id="KW-0812">Transmembrane</keyword>
<evidence type="ECO:0000256" key="4">
    <source>
        <dbReference type="ARBA" id="ARBA00023136"/>
    </source>
</evidence>
<feature type="transmembrane region" description="Helical" evidence="5">
    <location>
        <begin position="235"/>
        <end position="253"/>
    </location>
</feature>
<evidence type="ECO:0000256" key="3">
    <source>
        <dbReference type="ARBA" id="ARBA00022989"/>
    </source>
</evidence>
<reference evidence="7" key="1">
    <citation type="submission" date="2016-11" db="UniProtKB">
        <authorList>
            <consortium name="WormBaseParasite"/>
        </authorList>
    </citation>
    <scope>IDENTIFICATION</scope>
</reference>
<dbReference type="InterPro" id="IPR005178">
    <property type="entry name" value="Ostalpha/TMEM184C"/>
</dbReference>
<feature type="transmembrane region" description="Helical" evidence="5">
    <location>
        <begin position="265"/>
        <end position="290"/>
    </location>
</feature>
<dbReference type="PANTHER" id="PTHR23423">
    <property type="entry name" value="ORGANIC SOLUTE TRANSPORTER-RELATED"/>
    <property type="match status" value="1"/>
</dbReference>
<evidence type="ECO:0000256" key="2">
    <source>
        <dbReference type="ARBA" id="ARBA00022692"/>
    </source>
</evidence>
<keyword evidence="4 5" id="KW-0472">Membrane</keyword>
<sequence length="357" mass="39897">RSLLRCSNFASPEAAIRRGAEPPLQTSHLSGSVQAGTELPTHLVHKFHSLAGAAQNLLYGEMIPFADEIDTSCLQEECNTTWLNTGNLPAIIFFRTLPVSDRALVVSSIVIAFLSNCLYIAQIVLLVRKKCSYNYIKLASTLLALYPVYQNLSCIAMIIPRAVSFIAVLVGAYTMIVFNDFSNMMSFVFGGFRRLLDKMDGQELQRPRLCSCLPKTYWTKRRVVVTRALVRQGKLVYYIYVVLAAILLLNGNYEKRPLEVNRPLFWLSVIAGISRFAATISLVAFVRSVIKVLTGYSLGRKFVALQIINIFHLVTSIATTFLKSRNLPISNSGLVSADNRIDCECWHSESLCLSLWP</sequence>
<dbReference type="SMART" id="SM01417">
    <property type="entry name" value="Solute_trans_a"/>
    <property type="match status" value="1"/>
</dbReference>
<evidence type="ECO:0000313" key="6">
    <source>
        <dbReference type="Proteomes" id="UP000095280"/>
    </source>
</evidence>
<protein>
    <submittedName>
        <fullName evidence="7">G_PROTEIN_RECEP_F1_2 domain-containing protein</fullName>
    </submittedName>
</protein>
<comment type="subcellular location">
    <subcellularLocation>
        <location evidence="1">Membrane</location>
        <topology evidence="1">Multi-pass membrane protein</topology>
    </subcellularLocation>
</comment>
<keyword evidence="3 5" id="KW-1133">Transmembrane helix</keyword>
<feature type="transmembrane region" description="Helical" evidence="5">
    <location>
        <begin position="138"/>
        <end position="159"/>
    </location>
</feature>
<name>A0A1I8JBP1_9PLAT</name>
<proteinExistence type="predicted"/>
<dbReference type="AlphaFoldDB" id="A0A1I8JBP1"/>
<keyword evidence="6" id="KW-1185">Reference proteome</keyword>
<dbReference type="GO" id="GO:0016020">
    <property type="term" value="C:membrane"/>
    <property type="evidence" value="ECO:0007669"/>
    <property type="project" value="UniProtKB-SubCell"/>
</dbReference>
<evidence type="ECO:0000313" key="7">
    <source>
        <dbReference type="WBParaSite" id="maker-uti_cns_0046511-snap-gene-0.2-mRNA-1"/>
    </source>
</evidence>
<organism evidence="6 7">
    <name type="scientific">Macrostomum lignano</name>
    <dbReference type="NCBI Taxonomy" id="282301"/>
    <lineage>
        <taxon>Eukaryota</taxon>
        <taxon>Metazoa</taxon>
        <taxon>Spiralia</taxon>
        <taxon>Lophotrochozoa</taxon>
        <taxon>Platyhelminthes</taxon>
        <taxon>Rhabditophora</taxon>
        <taxon>Macrostomorpha</taxon>
        <taxon>Macrostomida</taxon>
        <taxon>Macrostomidae</taxon>
        <taxon>Macrostomum</taxon>
    </lineage>
</organism>
<evidence type="ECO:0000256" key="5">
    <source>
        <dbReference type="SAM" id="Phobius"/>
    </source>
</evidence>
<feature type="transmembrane region" description="Helical" evidence="5">
    <location>
        <begin position="165"/>
        <end position="189"/>
    </location>
</feature>
<evidence type="ECO:0000256" key="1">
    <source>
        <dbReference type="ARBA" id="ARBA00004141"/>
    </source>
</evidence>
<feature type="transmembrane region" description="Helical" evidence="5">
    <location>
        <begin position="103"/>
        <end position="126"/>
    </location>
</feature>
<dbReference type="Pfam" id="PF03619">
    <property type="entry name" value="Solute_trans_a"/>
    <property type="match status" value="1"/>
</dbReference>